<name>A0ABS4R907_9HYPH</name>
<sequence length="142" mass="15641">MAKRESGRLMLESEIPAFVGAVIEAGCDICAIGHDCYVLGDLEEMDAAAEELARMMKCSGTGISSCWKLSHIFALSAGTWSQAHRRGIGLKTPIFTEKRECPVAWSRCRSVSQKRRNYQNCDRVGAGASVAEMRRIHADTYP</sequence>
<protein>
    <submittedName>
        <fullName evidence="1">Uncharacterized protein</fullName>
    </submittedName>
</protein>
<keyword evidence="2" id="KW-1185">Reference proteome</keyword>
<evidence type="ECO:0000313" key="1">
    <source>
        <dbReference type="EMBL" id="MBP2238799.1"/>
    </source>
</evidence>
<reference evidence="1 2" key="1">
    <citation type="submission" date="2021-03" db="EMBL/GenBank/DDBJ databases">
        <title>Genomic Encyclopedia of Type Strains, Phase IV (KMG-IV): sequencing the most valuable type-strain genomes for metagenomic binning, comparative biology and taxonomic classification.</title>
        <authorList>
            <person name="Goeker M."/>
        </authorList>
    </citation>
    <scope>NUCLEOTIDE SEQUENCE [LARGE SCALE GENOMIC DNA]</scope>
    <source>
        <strain evidence="1 2">DSM 13372</strain>
    </source>
</reference>
<gene>
    <name evidence="1" type="ORF">J2Z31_005340</name>
</gene>
<comment type="caution">
    <text evidence="1">The sequence shown here is derived from an EMBL/GenBank/DDBJ whole genome shotgun (WGS) entry which is preliminary data.</text>
</comment>
<dbReference type="EMBL" id="JAGILA010000009">
    <property type="protein sequence ID" value="MBP2238799.1"/>
    <property type="molecule type" value="Genomic_DNA"/>
</dbReference>
<proteinExistence type="predicted"/>
<organism evidence="1 2">
    <name type="scientific">Sinorhizobium kostiense</name>
    <dbReference type="NCBI Taxonomy" id="76747"/>
    <lineage>
        <taxon>Bacteria</taxon>
        <taxon>Pseudomonadati</taxon>
        <taxon>Pseudomonadota</taxon>
        <taxon>Alphaproteobacteria</taxon>
        <taxon>Hyphomicrobiales</taxon>
        <taxon>Rhizobiaceae</taxon>
        <taxon>Sinorhizobium/Ensifer group</taxon>
        <taxon>Sinorhizobium</taxon>
    </lineage>
</organism>
<accession>A0ABS4R907</accession>
<dbReference type="Proteomes" id="UP000730739">
    <property type="component" value="Unassembled WGS sequence"/>
</dbReference>
<evidence type="ECO:0000313" key="2">
    <source>
        <dbReference type="Proteomes" id="UP000730739"/>
    </source>
</evidence>